<organism evidence="3 4">
    <name type="scientific">Rhodanobacter denitrificans</name>
    <dbReference type="NCBI Taxonomy" id="666685"/>
    <lineage>
        <taxon>Bacteria</taxon>
        <taxon>Pseudomonadati</taxon>
        <taxon>Pseudomonadota</taxon>
        <taxon>Gammaproteobacteria</taxon>
        <taxon>Lysobacterales</taxon>
        <taxon>Rhodanobacteraceae</taxon>
        <taxon>Rhodanobacter</taxon>
    </lineage>
</organism>
<evidence type="ECO:0000256" key="1">
    <source>
        <dbReference type="SAM" id="MobiDB-lite"/>
    </source>
</evidence>
<keyword evidence="2" id="KW-0732">Signal</keyword>
<evidence type="ECO:0000256" key="2">
    <source>
        <dbReference type="SAM" id="SignalP"/>
    </source>
</evidence>
<proteinExistence type="predicted"/>
<feature type="chain" id="PRO_5016028841" evidence="2">
    <location>
        <begin position="19"/>
        <end position="258"/>
    </location>
</feature>
<comment type="caution">
    <text evidence="3">The sequence shown here is derived from an EMBL/GenBank/DDBJ whole genome shotgun (WGS) entry which is preliminary data.</text>
</comment>
<dbReference type="AlphaFoldDB" id="A0A2W5KR60"/>
<protein>
    <submittedName>
        <fullName evidence="3">Uncharacterized protein</fullName>
    </submittedName>
</protein>
<feature type="signal peptide" evidence="2">
    <location>
        <begin position="1"/>
        <end position="18"/>
    </location>
</feature>
<dbReference type="EMBL" id="QFPO01000003">
    <property type="protein sequence ID" value="PZQ18559.1"/>
    <property type="molecule type" value="Genomic_DNA"/>
</dbReference>
<feature type="compositionally biased region" description="Low complexity" evidence="1">
    <location>
        <begin position="175"/>
        <end position="185"/>
    </location>
</feature>
<sequence>MRIVFAALAAVLAAPVNAGTLIDLAIVDRETGQVLTQHHRDGCAHVAGAPDHRYAIRLSNRSGGRVLAVLSVDGVNAVTGETADPGQNGYVLGPWETTEILGWRKSLDEVAQFTFTALPDSYAALTGRPDDVGVIGVAAFRERAPIRRRETAPKIAAEAMPAPPASVREQKAESADAAAPQARAVRPAERLGTGHGERESSSVTQTRFVRASERPAEQVAVWYDSYRNLVARGIIARPVAERTPQPFPGAFVADPPRR</sequence>
<name>A0A2W5KR60_9GAMM</name>
<dbReference type="Proteomes" id="UP000249046">
    <property type="component" value="Unassembled WGS sequence"/>
</dbReference>
<accession>A0A2W5KR60</accession>
<evidence type="ECO:0000313" key="4">
    <source>
        <dbReference type="Proteomes" id="UP000249046"/>
    </source>
</evidence>
<reference evidence="3 4" key="1">
    <citation type="submission" date="2017-08" db="EMBL/GenBank/DDBJ databases">
        <title>Infants hospitalized years apart are colonized by the same room-sourced microbial strains.</title>
        <authorList>
            <person name="Brooks B."/>
            <person name="Olm M.R."/>
            <person name="Firek B.A."/>
            <person name="Baker R."/>
            <person name="Thomas B.C."/>
            <person name="Morowitz M.J."/>
            <person name="Banfield J.F."/>
        </authorList>
    </citation>
    <scope>NUCLEOTIDE SEQUENCE [LARGE SCALE GENOMIC DNA]</scope>
    <source>
        <strain evidence="3">S2_005_003_R2_42</strain>
    </source>
</reference>
<evidence type="ECO:0000313" key="3">
    <source>
        <dbReference type="EMBL" id="PZQ18559.1"/>
    </source>
</evidence>
<gene>
    <name evidence="3" type="ORF">DI564_04490</name>
</gene>
<feature type="region of interest" description="Disordered" evidence="1">
    <location>
        <begin position="158"/>
        <end position="209"/>
    </location>
</feature>